<name>A0A6A7W8V9_9BACT</name>
<accession>A0A6A7W8V9</accession>
<evidence type="ECO:0000313" key="2">
    <source>
        <dbReference type="EMBL" id="MQP10927.1"/>
    </source>
</evidence>
<dbReference type="AlphaFoldDB" id="A0A6A7W8V9"/>
<dbReference type="RefSeq" id="WP_158462764.1">
    <property type="nucleotide sequence ID" value="NZ_VZAD01000027.1"/>
</dbReference>
<dbReference type="Pfam" id="PF20815">
    <property type="entry name" value="GIY_YIG_2"/>
    <property type="match status" value="1"/>
</dbReference>
<proteinExistence type="predicted"/>
<dbReference type="InterPro" id="IPR049311">
    <property type="entry name" value="GIY_YIG_cat"/>
</dbReference>
<protein>
    <recommendedName>
        <fullName evidence="1">GIY-YIG catalytic domain-containing protein</fullName>
    </recommendedName>
</protein>
<evidence type="ECO:0000313" key="3">
    <source>
        <dbReference type="Proteomes" id="UP000384372"/>
    </source>
</evidence>
<dbReference type="OrthoDB" id="5071506at2"/>
<dbReference type="Proteomes" id="UP000384372">
    <property type="component" value="Unassembled WGS sequence"/>
</dbReference>
<gene>
    <name evidence="2" type="ORF">F7D20_02880</name>
</gene>
<feature type="domain" description="GIY-YIG catalytic" evidence="1">
    <location>
        <begin position="28"/>
        <end position="170"/>
    </location>
</feature>
<dbReference type="EMBL" id="VZAD01000027">
    <property type="protein sequence ID" value="MQP10927.1"/>
    <property type="molecule type" value="Genomic_DNA"/>
</dbReference>
<evidence type="ECO:0000259" key="1">
    <source>
        <dbReference type="Pfam" id="PF20815"/>
    </source>
</evidence>
<comment type="caution">
    <text evidence="2">The sequence shown here is derived from an EMBL/GenBank/DDBJ whole genome shotgun (WGS) entry which is preliminary data.</text>
</comment>
<organism evidence="2 3">
    <name type="scientific">Segatella copri</name>
    <dbReference type="NCBI Taxonomy" id="165179"/>
    <lineage>
        <taxon>Bacteria</taxon>
        <taxon>Pseudomonadati</taxon>
        <taxon>Bacteroidota</taxon>
        <taxon>Bacteroidia</taxon>
        <taxon>Bacteroidales</taxon>
        <taxon>Prevotellaceae</taxon>
        <taxon>Segatella</taxon>
    </lineage>
</organism>
<reference evidence="2 3" key="1">
    <citation type="submission" date="2019-09" db="EMBL/GenBank/DDBJ databases">
        <title>Distinct polysaccharide growth profiles of human intestinal Prevotella copri isolates.</title>
        <authorList>
            <person name="Fehlner-Peach H."/>
            <person name="Magnabosco C."/>
            <person name="Raghavan V."/>
            <person name="Scher J.U."/>
            <person name="Tett A."/>
            <person name="Cox L.M."/>
            <person name="Gottsegen C."/>
            <person name="Watters A."/>
            <person name="Wiltshire- Gordon J.D."/>
            <person name="Segata N."/>
            <person name="Bonneau R."/>
            <person name="Littman D.R."/>
        </authorList>
    </citation>
    <scope>NUCLEOTIDE SEQUENCE [LARGE SCALE GENOMIC DNA]</scope>
    <source>
        <strain evidence="3">iAQ1173</strain>
    </source>
</reference>
<sequence>MDIKELLDQFTLFDSAKGQRAELPAVEGNYIVVLKAGCNIPDVLGNFKYTEVSLHGVDYRVLYTGIASDLKRRIWTNHLHGNGGNSTLRKTLGSLFGYQKIPRDKNYQINKKTKFGAEDENSLTGWMERNLLFAYLANDKSKELESFLIDSLLPPLNVEGSKAATLQRVHELRCDK</sequence>
<keyword evidence="3" id="KW-1185">Reference proteome</keyword>